<reference evidence="4" key="1">
    <citation type="journal article" date="2013" name="Science">
        <title>Comparative analysis of bat genomes provides insight into the evolution of flight and immunity.</title>
        <authorList>
            <person name="Zhang G."/>
            <person name="Cowled C."/>
            <person name="Shi Z."/>
            <person name="Huang Z."/>
            <person name="Bishop-Lilly K.A."/>
            <person name="Fang X."/>
            <person name="Wynne J.W."/>
            <person name="Xiong Z."/>
            <person name="Baker M.L."/>
            <person name="Zhao W."/>
            <person name="Tachedjian M."/>
            <person name="Zhu Y."/>
            <person name="Zhou P."/>
            <person name="Jiang X."/>
            <person name="Ng J."/>
            <person name="Yang L."/>
            <person name="Wu L."/>
            <person name="Xiao J."/>
            <person name="Feng Y."/>
            <person name="Chen Y."/>
            <person name="Sun X."/>
            <person name="Zhang Y."/>
            <person name="Marsh G.A."/>
            <person name="Crameri G."/>
            <person name="Broder C.C."/>
            <person name="Frey K.G."/>
            <person name="Wang L.F."/>
            <person name="Wang J."/>
        </authorList>
    </citation>
    <scope>NUCLEOTIDE SEQUENCE [LARGE SCALE GENOMIC DNA]</scope>
</reference>
<protein>
    <submittedName>
        <fullName evidence="3">Protein FAM13B</fullName>
    </submittedName>
</protein>
<dbReference type="GO" id="GO:0007165">
    <property type="term" value="P:signal transduction"/>
    <property type="evidence" value="ECO:0007669"/>
    <property type="project" value="InterPro"/>
</dbReference>
<dbReference type="AlphaFoldDB" id="L5KRV7"/>
<dbReference type="STRING" id="9402.L5KRV7"/>
<dbReference type="SMART" id="SM00324">
    <property type="entry name" value="RhoGAP"/>
    <property type="match status" value="1"/>
</dbReference>
<sequence length="345" mass="38762">MKKIVAVPLNEQRTSTYKKLFGVSLQDLQQQGLTENGIPAIVGNIVEYLTKHGLTQEGLFRVNGNMKVVEHLRSKFESGMPVELGKDGDVCSAASLLKLFLRELPESVVTSALHPRFIQLCQDDRSDAQESSLRDLLKELPYTHYCLLKYLCQFLTKVAQHHVQNRMNVHNLATIFGPNCFHVPPGLEGMKEQDLCNKIMAKILENYNTLFEVEYTENDNQRRENRARLIIVKEASCKNSLPILLTKDVERDVQKTSPKTKIPKSRSAGSILSHRVPQPELSDGIPQVSLRLSRGKPCWGDMKSAEDASGTSLVSRKCFKTRDAAVNEASQAPVFMALTFPRGRQ</sequence>
<dbReference type="EMBL" id="KB030592">
    <property type="protein sequence ID" value="ELK13691.1"/>
    <property type="molecule type" value="Genomic_DNA"/>
</dbReference>
<keyword evidence="4" id="KW-1185">Reference proteome</keyword>
<dbReference type="PROSITE" id="PS50238">
    <property type="entry name" value="RHOGAP"/>
    <property type="match status" value="1"/>
</dbReference>
<dbReference type="PANTHER" id="PTHR15904:SF18">
    <property type="entry name" value="PROTEIN FAM13A"/>
    <property type="match status" value="1"/>
</dbReference>
<evidence type="ECO:0000256" key="1">
    <source>
        <dbReference type="SAM" id="MobiDB-lite"/>
    </source>
</evidence>
<dbReference type="PANTHER" id="PTHR15904">
    <property type="entry name" value="FAM13"/>
    <property type="match status" value="1"/>
</dbReference>
<feature type="domain" description="Rho-GAP" evidence="2">
    <location>
        <begin position="23"/>
        <end position="211"/>
    </location>
</feature>
<gene>
    <name evidence="3" type="ORF">PAL_GLEAN10010920</name>
</gene>
<proteinExistence type="predicted"/>
<dbReference type="InterPro" id="IPR008936">
    <property type="entry name" value="Rho_GTPase_activation_prot"/>
</dbReference>
<evidence type="ECO:0000259" key="2">
    <source>
        <dbReference type="PROSITE" id="PS50238"/>
    </source>
</evidence>
<evidence type="ECO:0000313" key="4">
    <source>
        <dbReference type="Proteomes" id="UP000010552"/>
    </source>
</evidence>
<dbReference type="Proteomes" id="UP000010552">
    <property type="component" value="Unassembled WGS sequence"/>
</dbReference>
<organism evidence="3 4">
    <name type="scientific">Pteropus alecto</name>
    <name type="common">Black flying fox</name>
    <dbReference type="NCBI Taxonomy" id="9402"/>
    <lineage>
        <taxon>Eukaryota</taxon>
        <taxon>Metazoa</taxon>
        <taxon>Chordata</taxon>
        <taxon>Craniata</taxon>
        <taxon>Vertebrata</taxon>
        <taxon>Euteleostomi</taxon>
        <taxon>Mammalia</taxon>
        <taxon>Eutheria</taxon>
        <taxon>Laurasiatheria</taxon>
        <taxon>Chiroptera</taxon>
        <taxon>Yinpterochiroptera</taxon>
        <taxon>Pteropodoidea</taxon>
        <taxon>Pteropodidae</taxon>
        <taxon>Pteropodinae</taxon>
        <taxon>Pteropus</taxon>
    </lineage>
</organism>
<dbReference type="SUPFAM" id="SSF48350">
    <property type="entry name" value="GTPase activation domain, GAP"/>
    <property type="match status" value="1"/>
</dbReference>
<accession>L5KRV7</accession>
<dbReference type="Pfam" id="PF00620">
    <property type="entry name" value="RhoGAP"/>
    <property type="match status" value="1"/>
</dbReference>
<feature type="region of interest" description="Disordered" evidence="1">
    <location>
        <begin position="252"/>
        <end position="278"/>
    </location>
</feature>
<dbReference type="InterPro" id="IPR039102">
    <property type="entry name" value="FAM13"/>
</dbReference>
<name>L5KRV7_PTEAL</name>
<dbReference type="InParanoid" id="L5KRV7"/>
<dbReference type="CDD" id="cd04393">
    <property type="entry name" value="RhoGAP_FAM13A1a"/>
    <property type="match status" value="1"/>
</dbReference>
<dbReference type="Gene3D" id="1.10.555.10">
    <property type="entry name" value="Rho GTPase activation protein"/>
    <property type="match status" value="1"/>
</dbReference>
<evidence type="ECO:0000313" key="3">
    <source>
        <dbReference type="EMBL" id="ELK13691.1"/>
    </source>
</evidence>
<dbReference type="InterPro" id="IPR000198">
    <property type="entry name" value="RhoGAP_dom"/>
</dbReference>